<feature type="domain" description="Response regulatory" evidence="2">
    <location>
        <begin position="2"/>
        <end position="115"/>
    </location>
</feature>
<dbReference type="PANTHER" id="PTHR37299:SF1">
    <property type="entry name" value="STAGE 0 SPORULATION PROTEIN A HOMOLOG"/>
    <property type="match status" value="1"/>
</dbReference>
<sequence length="256" mass="29502">MKVLIIEDEPRAANQLQNMLSTCNFAYELLDIIDTVEDAVSWFQTNNLPDLVFMDIQLADGLSFEIFQKVEVEAPIIFTTAFDQYAIQAFKVNSVDYLLKPIQEVDLQIALDKFNKSNQKSTVEPAILKQLLTSIQSQTETKNTSKRSGLLVKEGTGFVQIKISDLLYVYSEDSITFGVTTSKRYIIDETIDQLFNTLDHEEFYKINRGQIVAKQAIQKINPYFNHRVKLSVSQERDQEFIVSRQKTSDFKAWMNR</sequence>
<dbReference type="InterPro" id="IPR046947">
    <property type="entry name" value="LytR-like"/>
</dbReference>
<protein>
    <submittedName>
        <fullName evidence="4">Response regulator transcription factor</fullName>
    </submittedName>
</protein>
<keyword evidence="5" id="KW-1185">Reference proteome</keyword>
<reference evidence="4 5" key="1">
    <citation type="submission" date="2020-07" db="EMBL/GenBank/DDBJ databases">
        <title>Description of Kordia aestuariivivens sp. nov., isolated from a tidal flat.</title>
        <authorList>
            <person name="Park S."/>
            <person name="Yoon J.-H."/>
        </authorList>
    </citation>
    <scope>NUCLEOTIDE SEQUENCE [LARGE SCALE GENOMIC DNA]</scope>
    <source>
        <strain evidence="4 5">YSTF-M3</strain>
    </source>
</reference>
<dbReference type="SMART" id="SM00448">
    <property type="entry name" value="REC"/>
    <property type="match status" value="1"/>
</dbReference>
<name>A0ABR7Q6W0_9FLAO</name>
<dbReference type="PROSITE" id="PS50930">
    <property type="entry name" value="HTH_LYTTR"/>
    <property type="match status" value="1"/>
</dbReference>
<feature type="domain" description="HTH LytTR-type" evidence="3">
    <location>
        <begin position="150"/>
        <end position="256"/>
    </location>
</feature>
<evidence type="ECO:0000313" key="4">
    <source>
        <dbReference type="EMBL" id="MBC8754307.1"/>
    </source>
</evidence>
<dbReference type="RefSeq" id="WP_187561350.1">
    <property type="nucleotide sequence ID" value="NZ_JACGWS010000003.1"/>
</dbReference>
<dbReference type="InterPro" id="IPR001789">
    <property type="entry name" value="Sig_transdc_resp-reg_receiver"/>
</dbReference>
<dbReference type="SUPFAM" id="SSF52172">
    <property type="entry name" value="CheY-like"/>
    <property type="match status" value="1"/>
</dbReference>
<dbReference type="PROSITE" id="PS50110">
    <property type="entry name" value="RESPONSE_REGULATORY"/>
    <property type="match status" value="1"/>
</dbReference>
<proteinExistence type="predicted"/>
<dbReference type="Pfam" id="PF04397">
    <property type="entry name" value="LytTR"/>
    <property type="match status" value="1"/>
</dbReference>
<accession>A0ABR7Q6W0</accession>
<dbReference type="PANTHER" id="PTHR37299">
    <property type="entry name" value="TRANSCRIPTIONAL REGULATOR-RELATED"/>
    <property type="match status" value="1"/>
</dbReference>
<gene>
    <name evidence="4" type="ORF">H2O64_06465</name>
</gene>
<evidence type="ECO:0000259" key="2">
    <source>
        <dbReference type="PROSITE" id="PS50110"/>
    </source>
</evidence>
<dbReference type="Proteomes" id="UP000619238">
    <property type="component" value="Unassembled WGS sequence"/>
</dbReference>
<dbReference type="Pfam" id="PF00072">
    <property type="entry name" value="Response_reg"/>
    <property type="match status" value="1"/>
</dbReference>
<feature type="modified residue" description="4-aspartylphosphate" evidence="1">
    <location>
        <position position="55"/>
    </location>
</feature>
<dbReference type="InterPro" id="IPR007492">
    <property type="entry name" value="LytTR_DNA-bd_dom"/>
</dbReference>
<dbReference type="InterPro" id="IPR011006">
    <property type="entry name" value="CheY-like_superfamily"/>
</dbReference>
<dbReference type="EMBL" id="JACGWS010000003">
    <property type="protein sequence ID" value="MBC8754307.1"/>
    <property type="molecule type" value="Genomic_DNA"/>
</dbReference>
<evidence type="ECO:0000313" key="5">
    <source>
        <dbReference type="Proteomes" id="UP000619238"/>
    </source>
</evidence>
<dbReference type="Gene3D" id="3.40.50.2300">
    <property type="match status" value="1"/>
</dbReference>
<evidence type="ECO:0000259" key="3">
    <source>
        <dbReference type="PROSITE" id="PS50930"/>
    </source>
</evidence>
<comment type="caution">
    <text evidence="4">The sequence shown here is derived from an EMBL/GenBank/DDBJ whole genome shotgun (WGS) entry which is preliminary data.</text>
</comment>
<dbReference type="SMART" id="SM00850">
    <property type="entry name" value="LytTR"/>
    <property type="match status" value="1"/>
</dbReference>
<dbReference type="Gene3D" id="2.40.50.1020">
    <property type="entry name" value="LytTr DNA-binding domain"/>
    <property type="match status" value="1"/>
</dbReference>
<evidence type="ECO:0000256" key="1">
    <source>
        <dbReference type="PROSITE-ProRule" id="PRU00169"/>
    </source>
</evidence>
<keyword evidence="1" id="KW-0597">Phosphoprotein</keyword>
<organism evidence="4 5">
    <name type="scientific">Kordia aestuariivivens</name>
    <dbReference type="NCBI Taxonomy" id="2759037"/>
    <lineage>
        <taxon>Bacteria</taxon>
        <taxon>Pseudomonadati</taxon>
        <taxon>Bacteroidota</taxon>
        <taxon>Flavobacteriia</taxon>
        <taxon>Flavobacteriales</taxon>
        <taxon>Flavobacteriaceae</taxon>
        <taxon>Kordia</taxon>
    </lineage>
</organism>